<evidence type="ECO:0000313" key="9">
    <source>
        <dbReference type="Proteomes" id="UP000232323"/>
    </source>
</evidence>
<evidence type="ECO:0000256" key="5">
    <source>
        <dbReference type="ARBA" id="ARBA00023136"/>
    </source>
</evidence>
<reference evidence="8 9" key="1">
    <citation type="submission" date="2017-08" db="EMBL/GenBank/DDBJ databases">
        <title>Acidophilic green algal genome provides insights into adaptation to an acidic environment.</title>
        <authorList>
            <person name="Hirooka S."/>
            <person name="Hirose Y."/>
            <person name="Kanesaki Y."/>
            <person name="Higuchi S."/>
            <person name="Fujiwara T."/>
            <person name="Onuma R."/>
            <person name="Era A."/>
            <person name="Ohbayashi R."/>
            <person name="Uzuka A."/>
            <person name="Nozaki H."/>
            <person name="Yoshikawa H."/>
            <person name="Miyagishima S.Y."/>
        </authorList>
    </citation>
    <scope>NUCLEOTIDE SEQUENCE [LARGE SCALE GENOMIC DNA]</scope>
    <source>
        <strain evidence="8 9">NIES-2499</strain>
    </source>
</reference>
<name>A0A250XEG9_9CHLO</name>
<organism evidence="8 9">
    <name type="scientific">Chlamydomonas eustigma</name>
    <dbReference type="NCBI Taxonomy" id="1157962"/>
    <lineage>
        <taxon>Eukaryota</taxon>
        <taxon>Viridiplantae</taxon>
        <taxon>Chlorophyta</taxon>
        <taxon>core chlorophytes</taxon>
        <taxon>Chlorophyceae</taxon>
        <taxon>CS clade</taxon>
        <taxon>Chlamydomonadales</taxon>
        <taxon>Chlamydomonadaceae</taxon>
        <taxon>Chlamydomonas</taxon>
    </lineage>
</organism>
<dbReference type="STRING" id="1157962.A0A250XEG9"/>
<evidence type="ECO:0000256" key="3">
    <source>
        <dbReference type="ARBA" id="ARBA00022692"/>
    </source>
</evidence>
<dbReference type="GO" id="GO:0005774">
    <property type="term" value="C:vacuolar membrane"/>
    <property type="evidence" value="ECO:0007669"/>
    <property type="project" value="UniProtKB-SubCell"/>
</dbReference>
<dbReference type="AlphaFoldDB" id="A0A250XEG9"/>
<comment type="subcellular location">
    <subcellularLocation>
        <location evidence="1">Vacuole membrane</location>
        <topology evidence="1">Multi-pass membrane protein</topology>
    </subcellularLocation>
</comment>
<keyword evidence="2" id="KW-0926">Vacuole</keyword>
<dbReference type="Pfam" id="PF02656">
    <property type="entry name" value="DUF202"/>
    <property type="match status" value="1"/>
</dbReference>
<dbReference type="InterPro" id="IPR051572">
    <property type="entry name" value="VTC_Complex_Subunit"/>
</dbReference>
<gene>
    <name evidence="8" type="ORF">CEUSTIGMA_g8904.t1</name>
</gene>
<feature type="domain" description="SPX" evidence="7">
    <location>
        <begin position="1"/>
        <end position="179"/>
    </location>
</feature>
<dbReference type="InterPro" id="IPR004331">
    <property type="entry name" value="SPX_dom"/>
</dbReference>
<dbReference type="GO" id="GO:0006799">
    <property type="term" value="P:polyphosphate biosynthetic process"/>
    <property type="evidence" value="ECO:0007669"/>
    <property type="project" value="UniProtKB-ARBA"/>
</dbReference>
<dbReference type="PANTHER" id="PTHR46140">
    <property type="entry name" value="VACUOLAR TRANSPORTER CHAPERONE 1-RELATED"/>
    <property type="match status" value="1"/>
</dbReference>
<keyword evidence="3 6" id="KW-0812">Transmembrane</keyword>
<feature type="transmembrane region" description="Helical" evidence="6">
    <location>
        <begin position="648"/>
        <end position="668"/>
    </location>
</feature>
<feature type="transmembrane region" description="Helical" evidence="6">
    <location>
        <begin position="689"/>
        <end position="709"/>
    </location>
</feature>
<dbReference type="Gene3D" id="3.20.100.30">
    <property type="entry name" value="VTC, catalytic tunnel domain"/>
    <property type="match status" value="1"/>
</dbReference>
<keyword evidence="4 6" id="KW-1133">Transmembrane helix</keyword>
<dbReference type="CDD" id="cd14447">
    <property type="entry name" value="SPX"/>
    <property type="match status" value="1"/>
</dbReference>
<keyword evidence="9" id="KW-1185">Reference proteome</keyword>
<dbReference type="InterPro" id="IPR042267">
    <property type="entry name" value="VTC_sf"/>
</dbReference>
<dbReference type="Pfam" id="PF09359">
    <property type="entry name" value="VTC"/>
    <property type="match status" value="1"/>
</dbReference>
<accession>A0A250XEG9</accession>
<proteinExistence type="predicted"/>
<dbReference type="InterPro" id="IPR003807">
    <property type="entry name" value="DUF202"/>
</dbReference>
<evidence type="ECO:0000259" key="7">
    <source>
        <dbReference type="PROSITE" id="PS51382"/>
    </source>
</evidence>
<evidence type="ECO:0000256" key="4">
    <source>
        <dbReference type="ARBA" id="ARBA00022989"/>
    </source>
</evidence>
<evidence type="ECO:0000256" key="2">
    <source>
        <dbReference type="ARBA" id="ARBA00022554"/>
    </source>
</evidence>
<dbReference type="Proteomes" id="UP000232323">
    <property type="component" value="Unassembled WGS sequence"/>
</dbReference>
<comment type="caution">
    <text evidence="8">The sequence shown here is derived from an EMBL/GenBank/DDBJ whole genome shotgun (WGS) entry which is preliminary data.</text>
</comment>
<sequence>MKFESYLNAHRRAAWSDDYVNYSALKRLLHEVLHAPHAVYIPTKLSLSSGALSSAHGASRVTWGKEPGGISLQTGLNDDFTAQELFFLALEREVSKVNTFSLGIASQLRSRVTDLQVSIKITDLTSAPERQALMSVAKSIGDEYLQLEKYCNLNYAGLQKILKKHDKLLPEAPCYHFYKTHISSQPWVQGDHQDIQMSLSRVFSELHRSHGKIDLSMLHSGKEEYTLNYWVRQEDILQVKHVILQHIPAVERSFDEFESDMIVNTLYLDSNSLELYHNLLYGRPYSTQMRLRWRGFAEPNAVQVQRKVYQEGWRPETAVEDAFPLPENKVAEFLLGRLSFAHAHKFIQQQQELASTSKLTDSEAIAQEYKLFKAFTEIQHLIESKTLQPMVRVVHREEEFQGDVSQSGIRIVLQEEIEALLEFSCDGMNRLANGIWHQEQPADRIEFPYILMKVRSPLSSSSSHQLPSWLMMLIESELITEVYDFSKMSFGVCGLLPDMVRAVPVWIDDHELQRFLYMNIVQREDGERTNGDLFGMDDPMNAQDADSVVADDDRFEEQPLNPSQHSLISKQKSGLSRISSRFSQDSVGVYSEEGRKRLLEKATERVKSGVAAWQAKLVQRQGSAGKVYDSNVVMRMEPKQLMQNERVFLRWVSLSITMAGLSVGMLGFASKARTDPTENPTLHISEVTAFILMACAMYICGYGLLIFMWRTPRLTLLHATRYDDTSGTMYLNLIIVLAFGALFWINIADLIEIMTGDDGS</sequence>
<feature type="transmembrane region" description="Helical" evidence="6">
    <location>
        <begin position="729"/>
        <end position="747"/>
    </location>
</feature>
<dbReference type="InterPro" id="IPR018966">
    <property type="entry name" value="VTC_domain"/>
</dbReference>
<evidence type="ECO:0000313" key="8">
    <source>
        <dbReference type="EMBL" id="GAX81475.1"/>
    </source>
</evidence>
<evidence type="ECO:0000256" key="1">
    <source>
        <dbReference type="ARBA" id="ARBA00004128"/>
    </source>
</evidence>
<dbReference type="OrthoDB" id="5588846at2759"/>
<dbReference type="PANTHER" id="PTHR46140:SF1">
    <property type="entry name" value="VACUOLAR TRANSPORTER CHAPERONE COMPLEX SUBUNIT 4-RELATED"/>
    <property type="match status" value="1"/>
</dbReference>
<dbReference type="EMBL" id="BEGY01000066">
    <property type="protein sequence ID" value="GAX81475.1"/>
    <property type="molecule type" value="Genomic_DNA"/>
</dbReference>
<protein>
    <recommendedName>
        <fullName evidence="7">SPX domain-containing protein</fullName>
    </recommendedName>
</protein>
<dbReference type="PROSITE" id="PS51382">
    <property type="entry name" value="SPX"/>
    <property type="match status" value="1"/>
</dbReference>
<keyword evidence="5 6" id="KW-0472">Membrane</keyword>
<evidence type="ECO:0000256" key="6">
    <source>
        <dbReference type="SAM" id="Phobius"/>
    </source>
</evidence>